<dbReference type="GO" id="GO:0003723">
    <property type="term" value="F:RNA binding"/>
    <property type="evidence" value="ECO:0007669"/>
    <property type="project" value="UniProtKB-UniRule"/>
</dbReference>
<dbReference type="AlphaFoldDB" id="A0A0G1U9J8"/>
<name>A0A0G1U9J8_9BACT</name>
<comment type="catalytic activity">
    <reaction evidence="2">
        <text>Endonucleolytic cleavage to 5'-phosphomonoester.</text>
        <dbReference type="EC" id="3.1.26.4"/>
    </reaction>
</comment>
<comment type="similarity">
    <text evidence="2">Belongs to the RNase HII family.</text>
</comment>
<dbReference type="EMBL" id="LCPF01000006">
    <property type="protein sequence ID" value="KKU90811.1"/>
    <property type="molecule type" value="Genomic_DNA"/>
</dbReference>
<dbReference type="EC" id="3.1.26.4" evidence="2"/>
<keyword evidence="2" id="KW-0255">Endonuclease</keyword>
<reference evidence="4 5" key="1">
    <citation type="journal article" date="2015" name="Nature">
        <title>rRNA introns, odd ribosomes, and small enigmatic genomes across a large radiation of phyla.</title>
        <authorList>
            <person name="Brown C.T."/>
            <person name="Hug L.A."/>
            <person name="Thomas B.C."/>
            <person name="Sharon I."/>
            <person name="Castelle C.J."/>
            <person name="Singh A."/>
            <person name="Wilkins M.J."/>
            <person name="Williams K.H."/>
            <person name="Banfield J.F."/>
        </authorList>
    </citation>
    <scope>NUCLEOTIDE SEQUENCE [LARGE SCALE GENOMIC DNA]</scope>
</reference>
<organism evidence="4 5">
    <name type="scientific">Candidatus Jorgensenbacteria bacterium GW2011_GWA1_48_11</name>
    <dbReference type="NCBI Taxonomy" id="1618660"/>
    <lineage>
        <taxon>Bacteria</taxon>
        <taxon>Candidatus Joergenseniibacteriota</taxon>
    </lineage>
</organism>
<dbReference type="InterPro" id="IPR012337">
    <property type="entry name" value="RNaseH-like_sf"/>
</dbReference>
<dbReference type="Gene3D" id="3.30.420.10">
    <property type="entry name" value="Ribonuclease H-like superfamily/Ribonuclease H"/>
    <property type="match status" value="1"/>
</dbReference>
<evidence type="ECO:0000256" key="2">
    <source>
        <dbReference type="RuleBase" id="RU003515"/>
    </source>
</evidence>
<evidence type="ECO:0000313" key="4">
    <source>
        <dbReference type="EMBL" id="KKU90811.1"/>
    </source>
</evidence>
<dbReference type="InterPro" id="IPR024567">
    <property type="entry name" value="RNase_HII/HIII_dom"/>
</dbReference>
<comment type="caution">
    <text evidence="4">The sequence shown here is derived from an EMBL/GenBank/DDBJ whole genome shotgun (WGS) entry which is preliminary data.</text>
</comment>
<comment type="caution">
    <text evidence="1">Lacks conserved residue(s) required for the propagation of feature annotation.</text>
</comment>
<proteinExistence type="inferred from homology"/>
<comment type="function">
    <text evidence="2">Endonuclease that specifically degrades the RNA of RNA-DNA hybrids.</text>
</comment>
<gene>
    <name evidence="4" type="ORF">UY23_C0006G0020</name>
</gene>
<dbReference type="PROSITE" id="PS51975">
    <property type="entry name" value="RNASE_H_2"/>
    <property type="match status" value="1"/>
</dbReference>
<dbReference type="Pfam" id="PF01351">
    <property type="entry name" value="RNase_HII"/>
    <property type="match status" value="1"/>
</dbReference>
<keyword evidence="2" id="KW-0378">Hydrolase</keyword>
<keyword evidence="2" id="KW-0540">Nuclease</keyword>
<evidence type="ECO:0000259" key="3">
    <source>
        <dbReference type="PROSITE" id="PS51975"/>
    </source>
</evidence>
<evidence type="ECO:0000313" key="5">
    <source>
        <dbReference type="Proteomes" id="UP000034956"/>
    </source>
</evidence>
<dbReference type="PATRIC" id="fig|1618660.3.peg.716"/>
<sequence length="125" mass="14099">MNISCAANLAAKRAYQKLLRLPEVSGNQVQIYLDGGLFLGNKLDSLNLGAKTVIRGDEKIKAIKLASIVAKVSRDRYMVRLHKKDGAYGFDEHKGYGTKRHIQAIKKHRPSANHRLTFVKNYHKI</sequence>
<protein>
    <recommendedName>
        <fullName evidence="2">Ribonuclease</fullName>
        <ecNumber evidence="2">3.1.26.4</ecNumber>
    </recommendedName>
</protein>
<dbReference type="SUPFAM" id="SSF53098">
    <property type="entry name" value="Ribonuclease H-like"/>
    <property type="match status" value="1"/>
</dbReference>
<dbReference type="InterPro" id="IPR036397">
    <property type="entry name" value="RNaseH_sf"/>
</dbReference>
<accession>A0A0G1U9J8</accession>
<feature type="domain" description="RNase H type-2" evidence="3">
    <location>
        <begin position="1"/>
        <end position="125"/>
    </location>
</feature>
<dbReference type="Proteomes" id="UP000034956">
    <property type="component" value="Unassembled WGS sequence"/>
</dbReference>
<evidence type="ECO:0000256" key="1">
    <source>
        <dbReference type="PROSITE-ProRule" id="PRU01319"/>
    </source>
</evidence>
<dbReference type="GO" id="GO:0004523">
    <property type="term" value="F:RNA-DNA hybrid ribonuclease activity"/>
    <property type="evidence" value="ECO:0007669"/>
    <property type="project" value="UniProtKB-EC"/>
</dbReference>